<comment type="caution">
    <text evidence="1">The sequence shown here is derived from an EMBL/GenBank/DDBJ whole genome shotgun (WGS) entry which is preliminary data.</text>
</comment>
<protein>
    <submittedName>
        <fullName evidence="1">Uncharacterized protein</fullName>
    </submittedName>
</protein>
<evidence type="ECO:0000313" key="1">
    <source>
        <dbReference type="EMBL" id="GAH16740.1"/>
    </source>
</evidence>
<name>X1E8M7_9ZZZZ</name>
<dbReference type="AlphaFoldDB" id="X1E8M7"/>
<proteinExistence type="predicted"/>
<dbReference type="EMBL" id="BART01034351">
    <property type="protein sequence ID" value="GAH16740.1"/>
    <property type="molecule type" value="Genomic_DNA"/>
</dbReference>
<gene>
    <name evidence="1" type="ORF">S01H4_58739</name>
</gene>
<organism evidence="1">
    <name type="scientific">marine sediment metagenome</name>
    <dbReference type="NCBI Taxonomy" id="412755"/>
    <lineage>
        <taxon>unclassified sequences</taxon>
        <taxon>metagenomes</taxon>
        <taxon>ecological metagenomes</taxon>
    </lineage>
</organism>
<feature type="non-terminal residue" evidence="1">
    <location>
        <position position="116"/>
    </location>
</feature>
<sequence length="116" mass="12952">MPIKAPTQITNNIIIKDSVLNRSNVGFWGDEPKTVEVDISSLDFEQMEKDVDAPFVLCGYAMSKPGWGITTVKQSMTMLLDDGAEYPFHLILPTAKYLDLVGNAYDGLREIKIVQE</sequence>
<accession>X1E8M7</accession>
<reference evidence="1" key="1">
    <citation type="journal article" date="2014" name="Front. Microbiol.">
        <title>High frequency of phylogenetically diverse reductive dehalogenase-homologous genes in deep subseafloor sedimentary metagenomes.</title>
        <authorList>
            <person name="Kawai M."/>
            <person name="Futagami T."/>
            <person name="Toyoda A."/>
            <person name="Takaki Y."/>
            <person name="Nishi S."/>
            <person name="Hori S."/>
            <person name="Arai W."/>
            <person name="Tsubouchi T."/>
            <person name="Morono Y."/>
            <person name="Uchiyama I."/>
            <person name="Ito T."/>
            <person name="Fujiyama A."/>
            <person name="Inagaki F."/>
            <person name="Takami H."/>
        </authorList>
    </citation>
    <scope>NUCLEOTIDE SEQUENCE</scope>
    <source>
        <strain evidence="1">Expedition CK06-06</strain>
    </source>
</reference>